<evidence type="ECO:0000256" key="1">
    <source>
        <dbReference type="SAM" id="MobiDB-lite"/>
    </source>
</evidence>
<dbReference type="EMBL" id="DS989728">
    <property type="protein sequence ID" value="EEA05970.1"/>
    <property type="molecule type" value="Genomic_DNA"/>
</dbReference>
<keyword evidence="3" id="KW-1185">Reference proteome</keyword>
<protein>
    <submittedName>
        <fullName evidence="2">Uncharacterized protein</fullName>
    </submittedName>
</protein>
<name>B6ACW6_CRYMR</name>
<evidence type="ECO:0000313" key="3">
    <source>
        <dbReference type="Proteomes" id="UP000001460"/>
    </source>
</evidence>
<evidence type="ECO:0000313" key="2">
    <source>
        <dbReference type="EMBL" id="EEA05970.1"/>
    </source>
</evidence>
<dbReference type="RefSeq" id="XP_002140319.1">
    <property type="nucleotide sequence ID" value="XM_002140283.1"/>
</dbReference>
<dbReference type="VEuPathDB" id="CryptoDB:CMU_017220"/>
<accession>B6ACW6</accession>
<dbReference type="GeneID" id="6995380"/>
<reference evidence="2" key="1">
    <citation type="submission" date="2008-06" db="EMBL/GenBank/DDBJ databases">
        <authorList>
            <person name="Lorenzi H."/>
            <person name="Inman J."/>
            <person name="Miller J."/>
            <person name="Schobel S."/>
            <person name="Amedeo P."/>
            <person name="Caler E.V."/>
            <person name="da Silva J."/>
        </authorList>
    </citation>
    <scope>NUCLEOTIDE SEQUENCE [LARGE SCALE GENOMIC DNA]</scope>
    <source>
        <strain evidence="2">RN66</strain>
    </source>
</reference>
<dbReference type="Proteomes" id="UP000001460">
    <property type="component" value="Unassembled WGS sequence"/>
</dbReference>
<dbReference type="OrthoDB" id="407343at2759"/>
<dbReference type="OMA" id="ICMIQRI"/>
<dbReference type="eggNOG" id="ENOG502S54C">
    <property type="taxonomic scope" value="Eukaryota"/>
</dbReference>
<gene>
    <name evidence="2" type="ORF">CMU_017220</name>
</gene>
<sequence>MGSVTSAPSHDKHVYPKNNNSIEPLSRSYSNVELPSVTPVSRSQSIQTLSAPLIVDSVSDLIDRISSRLNKNYRIVKYLALACPKDYYLNKQNTYEENTYVKKDEKFKWLNLFSHNLRYSGYDLQTGDKNSEILDTGNETGALNPSSKQHCLGSTCQFKGHSLYEDSKLYVVYGHLNNHKPFLSPGIIDTFLPFILDETLLTCFTVCPHWFLTLVCHMNQVYSHLIDDQFKENYKGYLELEHATVTMQPVLTVCGSVRIDRVLYAKVLKSCAKKCVTIAYNFKYDKNSDSALNKYSKVNDRSLSNKKRQSLFGLIISPVKSSDINEAYLSIYKFEALYTGTRRKQWAHKDISRCHSEEVCVAQTTMIPSVNVGDRIEIAVNLSNSFGVVNIKSIEFQPISFETIKSENCEVEDLYPNTSDWSSIDNQNEVVESFHIPDFSPNLIITDTEYAGTDLVTCRVHYKAVKCGELSNAEKIFGIDIVVLPRDYAIICPLKRIGLQHDRYSPLQIRIDDTIVLYITKGGAIPE</sequence>
<feature type="region of interest" description="Disordered" evidence="1">
    <location>
        <begin position="1"/>
        <end position="22"/>
    </location>
</feature>
<proteinExistence type="predicted"/>
<dbReference type="AlphaFoldDB" id="B6ACW6"/>
<organism evidence="2 3">
    <name type="scientific">Cryptosporidium muris (strain RN66)</name>
    <dbReference type="NCBI Taxonomy" id="441375"/>
    <lineage>
        <taxon>Eukaryota</taxon>
        <taxon>Sar</taxon>
        <taxon>Alveolata</taxon>
        <taxon>Apicomplexa</taxon>
        <taxon>Conoidasida</taxon>
        <taxon>Coccidia</taxon>
        <taxon>Eucoccidiorida</taxon>
        <taxon>Eimeriorina</taxon>
        <taxon>Cryptosporidiidae</taxon>
        <taxon>Cryptosporidium</taxon>
    </lineage>
</organism>